<dbReference type="InterPro" id="IPR001356">
    <property type="entry name" value="HD"/>
</dbReference>
<evidence type="ECO:0000256" key="2">
    <source>
        <dbReference type="PROSITE-ProRule" id="PRU00108"/>
    </source>
</evidence>
<dbReference type="PANTHER" id="PTHR46271:SF4">
    <property type="entry name" value="HOMEOBOX PROTEIN, PUTATIVE-RELATED"/>
    <property type="match status" value="1"/>
</dbReference>
<keyword evidence="2 3" id="KW-0371">Homeobox</keyword>
<evidence type="ECO:0000256" key="3">
    <source>
        <dbReference type="RuleBase" id="RU000682"/>
    </source>
</evidence>
<evidence type="ECO:0000259" key="5">
    <source>
        <dbReference type="PROSITE" id="PS50071"/>
    </source>
</evidence>
<sequence length="218" mass="23976">MHSINCIIGLNGDPLATDLLHSDDEKKKSPEDLTESVKRKDKEKRSSSSSKKHRRNRTTFTTFQLHELERAFEKSHYPDVYAREALAQKISLPEVRVQLRVAFSVLQVPPFLHPINGAHKHVALLWRARGGTLTPPNSPTLGSFPMGSPTLPNFAAVAPYSHQTTTAADVSPNTFNKNIVPVSTAPFYFTYPTGGLCSSHQDIGPPSSADDNSAAIIY</sequence>
<dbReference type="AlphaFoldDB" id="A0A914XQQ6"/>
<feature type="region of interest" description="Disordered" evidence="4">
    <location>
        <begin position="22"/>
        <end position="58"/>
    </location>
</feature>
<evidence type="ECO:0000256" key="1">
    <source>
        <dbReference type="ARBA" id="ARBA00004123"/>
    </source>
</evidence>
<feature type="domain" description="Homeobox" evidence="5">
    <location>
        <begin position="51"/>
        <end position="99"/>
    </location>
</feature>
<dbReference type="GO" id="GO:0000981">
    <property type="term" value="F:DNA-binding transcription factor activity, RNA polymerase II-specific"/>
    <property type="evidence" value="ECO:0007669"/>
    <property type="project" value="InterPro"/>
</dbReference>
<keyword evidence="2 3" id="KW-0539">Nucleus</keyword>
<organism evidence="6 7">
    <name type="scientific">Plectus sambesii</name>
    <dbReference type="NCBI Taxonomy" id="2011161"/>
    <lineage>
        <taxon>Eukaryota</taxon>
        <taxon>Metazoa</taxon>
        <taxon>Ecdysozoa</taxon>
        <taxon>Nematoda</taxon>
        <taxon>Chromadorea</taxon>
        <taxon>Plectida</taxon>
        <taxon>Plectina</taxon>
        <taxon>Plectoidea</taxon>
        <taxon>Plectidae</taxon>
        <taxon>Plectus</taxon>
    </lineage>
</organism>
<dbReference type="CDD" id="cd00086">
    <property type="entry name" value="homeodomain"/>
    <property type="match status" value="1"/>
</dbReference>
<dbReference type="SUPFAM" id="SSF46689">
    <property type="entry name" value="Homeodomain-like"/>
    <property type="match status" value="1"/>
</dbReference>
<evidence type="ECO:0000313" key="6">
    <source>
        <dbReference type="Proteomes" id="UP000887566"/>
    </source>
</evidence>
<feature type="DNA-binding region" description="Homeobox" evidence="2">
    <location>
        <begin position="53"/>
        <end position="100"/>
    </location>
</feature>
<reference evidence="7" key="1">
    <citation type="submission" date="2022-11" db="UniProtKB">
        <authorList>
            <consortium name="WormBaseParasite"/>
        </authorList>
    </citation>
    <scope>IDENTIFICATION</scope>
</reference>
<dbReference type="InterPro" id="IPR043562">
    <property type="entry name" value="RAX/RAX2"/>
</dbReference>
<dbReference type="InterPro" id="IPR009057">
    <property type="entry name" value="Homeodomain-like_sf"/>
</dbReference>
<keyword evidence="6" id="KW-1185">Reference proteome</keyword>
<dbReference type="Proteomes" id="UP000887566">
    <property type="component" value="Unplaced"/>
</dbReference>
<dbReference type="GO" id="GO:0005634">
    <property type="term" value="C:nucleus"/>
    <property type="evidence" value="ECO:0007669"/>
    <property type="project" value="UniProtKB-SubCell"/>
</dbReference>
<dbReference type="Gene3D" id="1.10.10.60">
    <property type="entry name" value="Homeodomain-like"/>
    <property type="match status" value="1"/>
</dbReference>
<protein>
    <submittedName>
        <fullName evidence="7">Homeobox domain-containing protein</fullName>
    </submittedName>
</protein>
<dbReference type="WBParaSite" id="PSAMB.scaffold907size38825.g9803.t1">
    <property type="protein sequence ID" value="PSAMB.scaffold907size38825.g9803.t1"/>
    <property type="gene ID" value="PSAMB.scaffold907size38825.g9803"/>
</dbReference>
<feature type="compositionally biased region" description="Basic and acidic residues" evidence="4">
    <location>
        <begin position="22"/>
        <end position="46"/>
    </location>
</feature>
<accession>A0A914XQQ6</accession>
<dbReference type="PANTHER" id="PTHR46271">
    <property type="entry name" value="HOMEOBOX PROTEIN, PUTATIVE-RELATED"/>
    <property type="match status" value="1"/>
</dbReference>
<dbReference type="Pfam" id="PF00046">
    <property type="entry name" value="Homeodomain"/>
    <property type="match status" value="1"/>
</dbReference>
<evidence type="ECO:0000313" key="7">
    <source>
        <dbReference type="WBParaSite" id="PSAMB.scaffold907size38825.g9803.t1"/>
    </source>
</evidence>
<dbReference type="PROSITE" id="PS50071">
    <property type="entry name" value="HOMEOBOX_2"/>
    <property type="match status" value="1"/>
</dbReference>
<dbReference type="GO" id="GO:0000978">
    <property type="term" value="F:RNA polymerase II cis-regulatory region sequence-specific DNA binding"/>
    <property type="evidence" value="ECO:0007669"/>
    <property type="project" value="TreeGrafter"/>
</dbReference>
<evidence type="ECO:0000256" key="4">
    <source>
        <dbReference type="SAM" id="MobiDB-lite"/>
    </source>
</evidence>
<comment type="subcellular location">
    <subcellularLocation>
        <location evidence="1 2 3">Nucleus</location>
    </subcellularLocation>
</comment>
<keyword evidence="2 3" id="KW-0238">DNA-binding</keyword>
<dbReference type="SMART" id="SM00389">
    <property type="entry name" value="HOX"/>
    <property type="match status" value="1"/>
</dbReference>
<proteinExistence type="predicted"/>
<name>A0A914XQQ6_9BILA</name>
<dbReference type="GO" id="GO:0045944">
    <property type="term" value="P:positive regulation of transcription by RNA polymerase II"/>
    <property type="evidence" value="ECO:0007669"/>
    <property type="project" value="InterPro"/>
</dbReference>